<gene>
    <name evidence="2" type="ORF">HELGO_WM39365</name>
</gene>
<evidence type="ECO:0000313" key="2">
    <source>
        <dbReference type="EMBL" id="CAA6814220.1"/>
    </source>
</evidence>
<reference evidence="2" key="1">
    <citation type="submission" date="2020-01" db="EMBL/GenBank/DDBJ databases">
        <authorList>
            <person name="Meier V. D."/>
            <person name="Meier V D."/>
        </authorList>
    </citation>
    <scope>NUCLEOTIDE SEQUENCE</scope>
    <source>
        <strain evidence="2">HLG_WM_MAG_07</strain>
    </source>
</reference>
<proteinExistence type="predicted"/>
<dbReference type="AlphaFoldDB" id="A0A6S6SUI2"/>
<dbReference type="EMBL" id="CACVAY010000066">
    <property type="protein sequence ID" value="CAA6814220.1"/>
    <property type="molecule type" value="Genomic_DNA"/>
</dbReference>
<protein>
    <submittedName>
        <fullName evidence="2">Uncharacterized protein</fullName>
    </submittedName>
</protein>
<keyword evidence="1" id="KW-0732">Signal</keyword>
<feature type="chain" id="PRO_5028358310" evidence="1">
    <location>
        <begin position="23"/>
        <end position="285"/>
    </location>
</feature>
<dbReference type="PROSITE" id="PS51257">
    <property type="entry name" value="PROKAR_LIPOPROTEIN"/>
    <property type="match status" value="1"/>
</dbReference>
<evidence type="ECO:0000256" key="1">
    <source>
        <dbReference type="SAM" id="SignalP"/>
    </source>
</evidence>
<name>A0A6S6SUI2_9GAMM</name>
<sequence length="285" mass="31148">MCVRSYVLVAVSAVLLASCSHVGVNSYEESVKKELQVPHVYVPPNNAYHPFTLLQYKKGDGFQSLCNSSMLTGISKDQLSKRIQRSDIARMNLKKNFTSSFDVSLGKADVANVDAKYKNTKRVDAVFTDGKQISIPGVHLSEAVRNIESSACAADIRLTASEIKDSEFMIPNIVFSYNLDYRFFNEAGVDITAGMPEDLKHIILSKVGLKKSKTSEVAMAGNNLYIGFRGLPLDATVKTIVSGDGKGIPEKITSIKNGPSEKDLADGKSYIINVKDVLKDIVDTK</sequence>
<organism evidence="2">
    <name type="scientific">uncultured Thiotrichaceae bacterium</name>
    <dbReference type="NCBI Taxonomy" id="298394"/>
    <lineage>
        <taxon>Bacteria</taxon>
        <taxon>Pseudomonadati</taxon>
        <taxon>Pseudomonadota</taxon>
        <taxon>Gammaproteobacteria</taxon>
        <taxon>Thiotrichales</taxon>
        <taxon>Thiotrichaceae</taxon>
        <taxon>environmental samples</taxon>
    </lineage>
</organism>
<feature type="signal peptide" evidence="1">
    <location>
        <begin position="1"/>
        <end position="22"/>
    </location>
</feature>
<accession>A0A6S6SUI2</accession>